<evidence type="ECO:0000313" key="1">
    <source>
        <dbReference type="EMBL" id="TQD80738.1"/>
    </source>
</evidence>
<evidence type="ECO:0000313" key="2">
    <source>
        <dbReference type="Proteomes" id="UP000315295"/>
    </source>
</evidence>
<name>A0A540L2P7_MALBA</name>
<reference evidence="1 2" key="1">
    <citation type="journal article" date="2019" name="G3 (Bethesda)">
        <title>Sequencing of a Wild Apple (Malus baccata) Genome Unravels the Differences Between Cultivated and Wild Apple Species Regarding Disease Resistance and Cold Tolerance.</title>
        <authorList>
            <person name="Chen X."/>
        </authorList>
    </citation>
    <scope>NUCLEOTIDE SEQUENCE [LARGE SCALE GENOMIC DNA]</scope>
    <source>
        <strain evidence="2">cv. Shandingzi</strain>
        <tissue evidence="1">Leaves</tissue>
    </source>
</reference>
<comment type="caution">
    <text evidence="1">The sequence shown here is derived from an EMBL/GenBank/DDBJ whole genome shotgun (WGS) entry which is preliminary data.</text>
</comment>
<accession>A0A540L2P7</accession>
<dbReference type="Proteomes" id="UP000315295">
    <property type="component" value="Unassembled WGS sequence"/>
</dbReference>
<gene>
    <name evidence="1" type="ORF">C1H46_033708</name>
</gene>
<dbReference type="AlphaFoldDB" id="A0A540L2P7"/>
<keyword evidence="2" id="KW-1185">Reference proteome</keyword>
<dbReference type="EMBL" id="VIEB01000796">
    <property type="protein sequence ID" value="TQD80738.1"/>
    <property type="molecule type" value="Genomic_DNA"/>
</dbReference>
<protein>
    <submittedName>
        <fullName evidence="1">Uncharacterized protein</fullName>
    </submittedName>
</protein>
<sequence>MDDLQAHTKPKQSNWIELEKKPKSWNRDQRSREMERVGGLGRKGVIELDHLLDLIWGIN</sequence>
<proteinExistence type="predicted"/>
<organism evidence="1 2">
    <name type="scientific">Malus baccata</name>
    <name type="common">Siberian crab apple</name>
    <name type="synonym">Pyrus baccata</name>
    <dbReference type="NCBI Taxonomy" id="106549"/>
    <lineage>
        <taxon>Eukaryota</taxon>
        <taxon>Viridiplantae</taxon>
        <taxon>Streptophyta</taxon>
        <taxon>Embryophyta</taxon>
        <taxon>Tracheophyta</taxon>
        <taxon>Spermatophyta</taxon>
        <taxon>Magnoliopsida</taxon>
        <taxon>eudicotyledons</taxon>
        <taxon>Gunneridae</taxon>
        <taxon>Pentapetalae</taxon>
        <taxon>rosids</taxon>
        <taxon>fabids</taxon>
        <taxon>Rosales</taxon>
        <taxon>Rosaceae</taxon>
        <taxon>Amygdaloideae</taxon>
        <taxon>Maleae</taxon>
        <taxon>Malus</taxon>
    </lineage>
</organism>